<feature type="non-terminal residue" evidence="1">
    <location>
        <position position="150"/>
    </location>
</feature>
<evidence type="ECO:0000313" key="2">
    <source>
        <dbReference type="Proteomes" id="UP001444071"/>
    </source>
</evidence>
<reference evidence="1 2" key="1">
    <citation type="submission" date="2021-06" db="EMBL/GenBank/DDBJ databases">
        <authorList>
            <person name="Palmer J.M."/>
        </authorList>
    </citation>
    <scope>NUCLEOTIDE SEQUENCE [LARGE SCALE GENOMIC DNA]</scope>
    <source>
        <strain evidence="1 2">XR_2019</strain>
        <tissue evidence="1">Muscle</tissue>
    </source>
</reference>
<protein>
    <submittedName>
        <fullName evidence="1">Uncharacterized protein</fullName>
    </submittedName>
</protein>
<organism evidence="1 2">
    <name type="scientific">Xenotaenia resolanae</name>
    <dbReference type="NCBI Taxonomy" id="208358"/>
    <lineage>
        <taxon>Eukaryota</taxon>
        <taxon>Metazoa</taxon>
        <taxon>Chordata</taxon>
        <taxon>Craniata</taxon>
        <taxon>Vertebrata</taxon>
        <taxon>Euteleostomi</taxon>
        <taxon>Actinopterygii</taxon>
        <taxon>Neopterygii</taxon>
        <taxon>Teleostei</taxon>
        <taxon>Neoteleostei</taxon>
        <taxon>Acanthomorphata</taxon>
        <taxon>Ovalentaria</taxon>
        <taxon>Atherinomorphae</taxon>
        <taxon>Cyprinodontiformes</taxon>
        <taxon>Goodeidae</taxon>
        <taxon>Xenotaenia</taxon>
    </lineage>
</organism>
<gene>
    <name evidence="1" type="ORF">XENORESO_014489</name>
</gene>
<name>A0ABV0XAF1_9TELE</name>
<dbReference type="EMBL" id="JAHRIM010094661">
    <property type="protein sequence ID" value="MEQ2278218.1"/>
    <property type="molecule type" value="Genomic_DNA"/>
</dbReference>
<comment type="caution">
    <text evidence="1">The sequence shown here is derived from an EMBL/GenBank/DDBJ whole genome shotgun (WGS) entry which is preliminary data.</text>
</comment>
<keyword evidence="2" id="KW-1185">Reference proteome</keyword>
<proteinExistence type="predicted"/>
<sequence>MMRNFCQNSSVGSLLVAEGLEEAVMLAKQNALLREDRPKMCHRVRMVRSLVDWHGLSWRRYIRILSAHAFMLLASHDDYSDNCVTSSRFFKIKRTAPQHNQTKATEEPALQMPSIERQEDLHYEDVNFIKKPSCVSESGSRKQQETLYAQ</sequence>
<evidence type="ECO:0000313" key="1">
    <source>
        <dbReference type="EMBL" id="MEQ2278218.1"/>
    </source>
</evidence>
<dbReference type="Proteomes" id="UP001444071">
    <property type="component" value="Unassembled WGS sequence"/>
</dbReference>
<accession>A0ABV0XAF1</accession>